<evidence type="ECO:0000256" key="8">
    <source>
        <dbReference type="SAM" id="MobiDB-lite"/>
    </source>
</evidence>
<dbReference type="GeneID" id="119734429"/>
<dbReference type="GO" id="GO:0005741">
    <property type="term" value="C:mitochondrial outer membrane"/>
    <property type="evidence" value="ECO:0007669"/>
    <property type="project" value="UniProtKB-SubCell"/>
</dbReference>
<comment type="similarity">
    <text evidence="2">Belongs to the mitoguardin family.</text>
</comment>
<dbReference type="AlphaFoldDB" id="A0A914AIP5"/>
<evidence type="ECO:0000256" key="1">
    <source>
        <dbReference type="ARBA" id="ARBA00004294"/>
    </source>
</evidence>
<evidence type="ECO:0000256" key="6">
    <source>
        <dbReference type="ARBA" id="ARBA00023128"/>
    </source>
</evidence>
<feature type="compositionally biased region" description="Low complexity" evidence="8">
    <location>
        <begin position="243"/>
        <end position="252"/>
    </location>
</feature>
<evidence type="ECO:0008006" key="11">
    <source>
        <dbReference type="Google" id="ProtNLM"/>
    </source>
</evidence>
<keyword evidence="4" id="KW-1000">Mitochondrion outer membrane</keyword>
<evidence type="ECO:0000313" key="10">
    <source>
        <dbReference type="Proteomes" id="UP000887568"/>
    </source>
</evidence>
<keyword evidence="7" id="KW-0472">Membrane</keyword>
<evidence type="ECO:0000256" key="7">
    <source>
        <dbReference type="ARBA" id="ARBA00023136"/>
    </source>
</evidence>
<protein>
    <recommendedName>
        <fullName evidence="11">Mitoguardin</fullName>
    </recommendedName>
</protein>
<dbReference type="RefSeq" id="XP_038063856.1">
    <property type="nucleotide sequence ID" value="XM_038207928.1"/>
</dbReference>
<dbReference type="OMA" id="DSFKETX"/>
<sequence>MPLSTKTKVLLLASISAMAGLILATSYFKRRRRGQRQRIREPKAVASSNHHVTISTNGPLAQTSRRALITAQSESPKGFARLSRLSRSTSRRSIISAIASRTSHSSINDSLCGSVNSLLSDTASIKSGERTPTNVPLSAQRLFQLGMEAFDNAVSYWEEAVDIRFVQDIEEEDSRDENSRESSKSELTRSLERLLSSAYHLQEECEDVALSVPNLAFTPSEMRDIAEEITTMRRQREADEESSSSTDSFVSATEEEELDQQSTSSDLASTSSKSRLRSNEMYENALLAVREGAVECRRIRTKMLRCRSDEDFLAKLHCVRVAMAVLLEDQSVFDWFVMMGKQLIADLLLKANYDSEVFGEAFDEMMTYVRDPQNHKEIEKELRARKVRFLSFYDIVLDFLLLDAFDDLEDPPMSITCVTQNRWLSNRVKESAISTAVWSVLAAKRRMLHNPKGFLSKVYQISYHVTPALAWGFLGSDHHLKHLMEFFKDQVLGFARDMFSIRKCRYGTVAELADDILSLAKHYSTVASQKLST</sequence>
<dbReference type="InterPro" id="IPR019392">
    <property type="entry name" value="Miga"/>
</dbReference>
<dbReference type="PANTHER" id="PTHR21508:SF5">
    <property type="entry name" value="MITOGUARDIN"/>
    <property type="match status" value="1"/>
</dbReference>
<dbReference type="PANTHER" id="PTHR21508">
    <property type="entry name" value="MITOGUARDIN"/>
    <property type="match status" value="1"/>
</dbReference>
<evidence type="ECO:0000256" key="4">
    <source>
        <dbReference type="ARBA" id="ARBA00022787"/>
    </source>
</evidence>
<dbReference type="OrthoDB" id="8880065at2759"/>
<feature type="region of interest" description="Disordered" evidence="8">
    <location>
        <begin position="233"/>
        <end position="274"/>
    </location>
</feature>
<evidence type="ECO:0000256" key="2">
    <source>
        <dbReference type="ARBA" id="ARBA00008969"/>
    </source>
</evidence>
<name>A0A914AIP5_PATMI</name>
<dbReference type="Pfam" id="PF10265">
    <property type="entry name" value="Miga"/>
    <property type="match status" value="1"/>
</dbReference>
<reference evidence="9" key="1">
    <citation type="submission" date="2022-11" db="UniProtKB">
        <authorList>
            <consortium name="EnsemblMetazoa"/>
        </authorList>
    </citation>
    <scope>IDENTIFICATION</scope>
</reference>
<accession>A0A914AIP5</accession>
<organism evidence="9 10">
    <name type="scientific">Patiria miniata</name>
    <name type="common">Bat star</name>
    <name type="synonym">Asterina miniata</name>
    <dbReference type="NCBI Taxonomy" id="46514"/>
    <lineage>
        <taxon>Eukaryota</taxon>
        <taxon>Metazoa</taxon>
        <taxon>Echinodermata</taxon>
        <taxon>Eleutherozoa</taxon>
        <taxon>Asterozoa</taxon>
        <taxon>Asteroidea</taxon>
        <taxon>Valvatacea</taxon>
        <taxon>Valvatida</taxon>
        <taxon>Asterinidae</taxon>
        <taxon>Patiria</taxon>
    </lineage>
</organism>
<keyword evidence="5" id="KW-1133">Transmembrane helix</keyword>
<dbReference type="EnsemblMetazoa" id="XM_038207927.1">
    <property type="protein sequence ID" value="XP_038063855.1"/>
    <property type="gene ID" value="LOC119734429"/>
</dbReference>
<dbReference type="GO" id="GO:0008053">
    <property type="term" value="P:mitochondrial fusion"/>
    <property type="evidence" value="ECO:0007669"/>
    <property type="project" value="InterPro"/>
</dbReference>
<evidence type="ECO:0000256" key="5">
    <source>
        <dbReference type="ARBA" id="ARBA00022989"/>
    </source>
</evidence>
<proteinExistence type="inferred from homology"/>
<dbReference type="Proteomes" id="UP000887568">
    <property type="component" value="Unplaced"/>
</dbReference>
<evidence type="ECO:0000313" key="9">
    <source>
        <dbReference type="EnsemblMetazoa" id="XP_038063855.1"/>
    </source>
</evidence>
<comment type="subcellular location">
    <subcellularLocation>
        <location evidence="1">Mitochondrion outer membrane</location>
    </subcellularLocation>
</comment>
<dbReference type="RefSeq" id="XP_038063855.1">
    <property type="nucleotide sequence ID" value="XM_038207927.1"/>
</dbReference>
<keyword evidence="6" id="KW-0496">Mitochondrion</keyword>
<dbReference type="EnsemblMetazoa" id="XM_038207928.1">
    <property type="protein sequence ID" value="XP_038063856.1"/>
    <property type="gene ID" value="LOC119734429"/>
</dbReference>
<keyword evidence="3" id="KW-0812">Transmembrane</keyword>
<keyword evidence="10" id="KW-1185">Reference proteome</keyword>
<evidence type="ECO:0000256" key="3">
    <source>
        <dbReference type="ARBA" id="ARBA00022692"/>
    </source>
</evidence>
<feature type="compositionally biased region" description="Low complexity" evidence="8">
    <location>
        <begin position="260"/>
        <end position="273"/>
    </location>
</feature>